<dbReference type="EC" id="1.1.1.25" evidence="4"/>
<dbReference type="InterPro" id="IPR022893">
    <property type="entry name" value="Shikimate_DH_fam"/>
</dbReference>
<organism evidence="4 5">
    <name type="scientific">Nesterenkonia flava</name>
    <dbReference type="NCBI Taxonomy" id="469799"/>
    <lineage>
        <taxon>Bacteria</taxon>
        <taxon>Bacillati</taxon>
        <taxon>Actinomycetota</taxon>
        <taxon>Actinomycetes</taxon>
        <taxon>Micrococcales</taxon>
        <taxon>Micrococcaceae</taxon>
        <taxon>Nesterenkonia</taxon>
    </lineage>
</organism>
<accession>A0ABU1FR28</accession>
<protein>
    <submittedName>
        <fullName evidence="4">Shikimate dehydrogenase</fullName>
        <ecNumber evidence="4">1.1.1.25</ecNumber>
    </submittedName>
</protein>
<dbReference type="Proteomes" id="UP001260872">
    <property type="component" value="Unassembled WGS sequence"/>
</dbReference>
<dbReference type="PANTHER" id="PTHR21089:SF1">
    <property type="entry name" value="BIFUNCTIONAL 3-DEHYDROQUINATE DEHYDRATASE_SHIKIMATE DEHYDROGENASE, CHLOROPLASTIC"/>
    <property type="match status" value="1"/>
</dbReference>
<keyword evidence="4" id="KW-0560">Oxidoreductase</keyword>
<dbReference type="Pfam" id="PF08501">
    <property type="entry name" value="Shikimate_dh_N"/>
    <property type="match status" value="1"/>
</dbReference>
<evidence type="ECO:0000313" key="5">
    <source>
        <dbReference type="Proteomes" id="UP001260872"/>
    </source>
</evidence>
<dbReference type="SUPFAM" id="SSF53223">
    <property type="entry name" value="Aminoacid dehydrogenase-like, N-terminal domain"/>
    <property type="match status" value="1"/>
</dbReference>
<keyword evidence="5" id="KW-1185">Reference proteome</keyword>
<dbReference type="Gene3D" id="3.40.50.720">
    <property type="entry name" value="NAD(P)-binding Rossmann-like Domain"/>
    <property type="match status" value="1"/>
</dbReference>
<gene>
    <name evidence="4" type="ORF">RH857_00565</name>
</gene>
<dbReference type="NCBIfam" id="NF001311">
    <property type="entry name" value="PRK00258.1-3"/>
    <property type="match status" value="1"/>
</dbReference>
<evidence type="ECO:0000259" key="3">
    <source>
        <dbReference type="Pfam" id="PF08501"/>
    </source>
</evidence>
<keyword evidence="2" id="KW-0028">Amino-acid biosynthesis</keyword>
<dbReference type="InterPro" id="IPR013708">
    <property type="entry name" value="Shikimate_DH-bd_N"/>
</dbReference>
<sequence>MSPAAAQRAAVLGSPIGHSKSPQLHTAAYRHLGLSIDYTRIEVDEESLADFIAAEAGRPGWRGWSVTMPLKSAMLGHVHEASPRVQTLGVLNTVVHRPDGTRYGENTDVDGILQALAEHAVLPVDGSTDSSMAILGAGGTAAAALAAAAELNRRRVRLYARTPQRAAAAYELARSLDLDAQVRPLSALGDDLSRETFDVVVSTLPPRAADSLAETIPAASEAAGAPVLLDVAYDPWPSVLAQTWTTRGWRVSSGLDMLLHQAVKQVEHFTAYTENPAAAQGHRERESMIQLMRAAVA</sequence>
<feature type="domain" description="Shikimate dehydrogenase substrate binding N-terminal" evidence="3">
    <location>
        <begin position="11"/>
        <end position="94"/>
    </location>
</feature>
<comment type="pathway">
    <text evidence="1">Metabolic intermediate biosynthesis; chorismate biosynthesis; chorismate from D-erythrose 4-phosphate and phosphoenolpyruvate: step 4/7.</text>
</comment>
<evidence type="ECO:0000313" key="4">
    <source>
        <dbReference type="EMBL" id="MDR5710636.1"/>
    </source>
</evidence>
<dbReference type="Gene3D" id="3.40.50.10860">
    <property type="entry name" value="Leucine Dehydrogenase, chain A, domain 1"/>
    <property type="match status" value="1"/>
</dbReference>
<proteinExistence type="predicted"/>
<dbReference type="GO" id="GO:0004764">
    <property type="term" value="F:shikimate 3-dehydrogenase (NADP+) activity"/>
    <property type="evidence" value="ECO:0007669"/>
    <property type="project" value="UniProtKB-EC"/>
</dbReference>
<dbReference type="EMBL" id="JAVKGT010000001">
    <property type="protein sequence ID" value="MDR5710636.1"/>
    <property type="molecule type" value="Genomic_DNA"/>
</dbReference>
<dbReference type="PANTHER" id="PTHR21089">
    <property type="entry name" value="SHIKIMATE DEHYDROGENASE"/>
    <property type="match status" value="1"/>
</dbReference>
<evidence type="ECO:0000256" key="2">
    <source>
        <dbReference type="ARBA" id="ARBA00023141"/>
    </source>
</evidence>
<dbReference type="InterPro" id="IPR036291">
    <property type="entry name" value="NAD(P)-bd_dom_sf"/>
</dbReference>
<dbReference type="RefSeq" id="WP_310536026.1">
    <property type="nucleotide sequence ID" value="NZ_BAAAOC010000008.1"/>
</dbReference>
<evidence type="ECO:0000256" key="1">
    <source>
        <dbReference type="ARBA" id="ARBA00004871"/>
    </source>
</evidence>
<comment type="caution">
    <text evidence="4">The sequence shown here is derived from an EMBL/GenBank/DDBJ whole genome shotgun (WGS) entry which is preliminary data.</text>
</comment>
<name>A0ABU1FR28_9MICC</name>
<dbReference type="SUPFAM" id="SSF51735">
    <property type="entry name" value="NAD(P)-binding Rossmann-fold domains"/>
    <property type="match status" value="1"/>
</dbReference>
<dbReference type="InterPro" id="IPR046346">
    <property type="entry name" value="Aminoacid_DH-like_N_sf"/>
</dbReference>
<keyword evidence="2" id="KW-0057">Aromatic amino acid biosynthesis</keyword>
<reference evidence="5" key="1">
    <citation type="submission" date="2023-07" db="EMBL/GenBank/DDBJ databases">
        <title>Description of three actinobacteria isolated from air of manufacturing shop in a pharmaceutical factory.</title>
        <authorList>
            <person name="Zhang D.-F."/>
        </authorList>
    </citation>
    <scope>NUCLEOTIDE SEQUENCE [LARGE SCALE GENOMIC DNA]</scope>
    <source>
        <strain evidence="5">CCTCC AB 207010</strain>
    </source>
</reference>